<keyword evidence="4" id="KW-1185">Reference proteome</keyword>
<evidence type="ECO:0000313" key="4">
    <source>
        <dbReference type="Proteomes" id="UP001218788"/>
    </source>
</evidence>
<dbReference type="EMBL" id="JAQQXP010000001">
    <property type="protein sequence ID" value="MDC8830790.1"/>
    <property type="molecule type" value="Genomic_DNA"/>
</dbReference>
<keyword evidence="2" id="KW-0732">Signal</keyword>
<evidence type="ECO:0000313" key="3">
    <source>
        <dbReference type="EMBL" id="MDC8830790.1"/>
    </source>
</evidence>
<sequence length="372" mass="40939">MDRFTVLMALCLLAVPVQAHLLNMTRVAVTIDEQGIVSASVDVDLTKEAGGGEAYYAFSQIPATLTDARFASLVNRLEAASVFMLGERRVPVQVTQVALPDAPKADFTSGLAWPMTRFTLHGQLPDNFTAQALHVMFADSFKFEEPVAVTITYTATQTSLSRWLVRNQFSPSFTFNRSAPTPSVNGESVAMWLSYMKQGILHIVPKGWDHALFVLGLLLGVTSLRQLILLITGFTLAHTLTLALATYGAVVVSAHVIEPLIALSIVWIGAENVWVKPKLPWRFIVVVGFGLLHGLGFAEALRALGIPSSDYIGALVSFNVGVELAQLGLIGVVWVVVRRWRYQPYWFSRMVKPGSLFIAGLALYWFIQRTLF</sequence>
<feature type="chain" id="PRO_5047176900" evidence="2">
    <location>
        <begin position="20"/>
        <end position="372"/>
    </location>
</feature>
<feature type="transmembrane region" description="Helical" evidence="1">
    <location>
        <begin position="281"/>
        <end position="301"/>
    </location>
</feature>
<protein>
    <submittedName>
        <fullName evidence="3">HupE/UreJ family protein</fullName>
    </submittedName>
</protein>
<proteinExistence type="predicted"/>
<evidence type="ECO:0000256" key="2">
    <source>
        <dbReference type="SAM" id="SignalP"/>
    </source>
</evidence>
<evidence type="ECO:0000256" key="1">
    <source>
        <dbReference type="SAM" id="Phobius"/>
    </source>
</evidence>
<keyword evidence="1" id="KW-0812">Transmembrane</keyword>
<accession>A0ABT5L183</accession>
<dbReference type="InterPro" id="IPR032809">
    <property type="entry name" value="Put_HupE_UreJ"/>
</dbReference>
<dbReference type="RefSeq" id="WP_273639713.1">
    <property type="nucleotide sequence ID" value="NZ_JAQQXP010000001.1"/>
</dbReference>
<dbReference type="Proteomes" id="UP001218788">
    <property type="component" value="Unassembled WGS sequence"/>
</dbReference>
<feature type="transmembrane region" description="Helical" evidence="1">
    <location>
        <begin position="244"/>
        <end position="269"/>
    </location>
</feature>
<feature type="signal peptide" evidence="2">
    <location>
        <begin position="1"/>
        <end position="19"/>
    </location>
</feature>
<reference evidence="3 4" key="1">
    <citation type="submission" date="2022-10" db="EMBL/GenBank/DDBJ databases">
        <title>Alteromonas sp. chi3 Genome sequencing.</title>
        <authorList>
            <person name="Park S."/>
        </authorList>
    </citation>
    <scope>NUCLEOTIDE SEQUENCE [LARGE SCALE GENOMIC DNA]</scope>
    <source>
        <strain evidence="4">chi3</strain>
    </source>
</reference>
<name>A0ABT5L183_9ALTE</name>
<organism evidence="3 4">
    <name type="scientific">Alteromonas gilva</name>
    <dbReference type="NCBI Taxonomy" id="2987522"/>
    <lineage>
        <taxon>Bacteria</taxon>
        <taxon>Pseudomonadati</taxon>
        <taxon>Pseudomonadota</taxon>
        <taxon>Gammaproteobacteria</taxon>
        <taxon>Alteromonadales</taxon>
        <taxon>Alteromonadaceae</taxon>
        <taxon>Alteromonas/Salinimonas group</taxon>
        <taxon>Alteromonas</taxon>
    </lineage>
</organism>
<dbReference type="Pfam" id="PF13795">
    <property type="entry name" value="HupE_UreJ_2"/>
    <property type="match status" value="1"/>
</dbReference>
<keyword evidence="1" id="KW-1133">Transmembrane helix</keyword>
<gene>
    <name evidence="3" type="ORF">OIK42_08455</name>
</gene>
<keyword evidence="1" id="KW-0472">Membrane</keyword>
<feature type="transmembrane region" description="Helical" evidence="1">
    <location>
        <begin position="211"/>
        <end position="237"/>
    </location>
</feature>
<feature type="transmembrane region" description="Helical" evidence="1">
    <location>
        <begin position="313"/>
        <end position="337"/>
    </location>
</feature>
<comment type="caution">
    <text evidence="3">The sequence shown here is derived from an EMBL/GenBank/DDBJ whole genome shotgun (WGS) entry which is preliminary data.</text>
</comment>
<feature type="transmembrane region" description="Helical" evidence="1">
    <location>
        <begin position="349"/>
        <end position="367"/>
    </location>
</feature>